<evidence type="ECO:0000256" key="3">
    <source>
        <dbReference type="ARBA" id="ARBA00023157"/>
    </source>
</evidence>
<dbReference type="CDD" id="cd00096">
    <property type="entry name" value="Ig"/>
    <property type="match status" value="2"/>
</dbReference>
<dbReference type="InterPro" id="IPR051275">
    <property type="entry name" value="Cell_adhesion_signaling"/>
</dbReference>
<dbReference type="InterPro" id="IPR007110">
    <property type="entry name" value="Ig-like_dom"/>
</dbReference>
<keyword evidence="2 7" id="KW-0472">Membrane</keyword>
<keyword evidence="4" id="KW-0325">Glycoprotein</keyword>
<dbReference type="PANTHER" id="PTHR11640:SF31">
    <property type="entry name" value="IRREGULAR CHIASM C-ROUGHEST PROTEIN-RELATED"/>
    <property type="match status" value="1"/>
</dbReference>
<evidence type="ECO:0000256" key="4">
    <source>
        <dbReference type="ARBA" id="ARBA00023180"/>
    </source>
</evidence>
<accession>A0ABD3XHP2</accession>
<dbReference type="InterPro" id="IPR003599">
    <property type="entry name" value="Ig_sub"/>
</dbReference>
<name>A0ABD3XHP2_SINWO</name>
<evidence type="ECO:0000313" key="10">
    <source>
        <dbReference type="Proteomes" id="UP001634394"/>
    </source>
</evidence>
<feature type="domain" description="Ig-like" evidence="8">
    <location>
        <begin position="92"/>
        <end position="158"/>
    </location>
</feature>
<proteinExistence type="predicted"/>
<dbReference type="InterPro" id="IPR036179">
    <property type="entry name" value="Ig-like_dom_sf"/>
</dbReference>
<feature type="domain" description="Ig-like" evidence="8">
    <location>
        <begin position="177"/>
        <end position="263"/>
    </location>
</feature>
<feature type="region of interest" description="Disordered" evidence="6">
    <location>
        <begin position="821"/>
        <end position="845"/>
    </location>
</feature>
<dbReference type="EMBL" id="JBJQND010000002">
    <property type="protein sequence ID" value="KAL3885605.1"/>
    <property type="molecule type" value="Genomic_DNA"/>
</dbReference>
<evidence type="ECO:0000256" key="7">
    <source>
        <dbReference type="SAM" id="Phobius"/>
    </source>
</evidence>
<dbReference type="Proteomes" id="UP001634394">
    <property type="component" value="Unassembled WGS sequence"/>
</dbReference>
<comment type="caution">
    <text evidence="9">The sequence shown here is derived from an EMBL/GenBank/DDBJ whole genome shotgun (WGS) entry which is preliminary data.</text>
</comment>
<evidence type="ECO:0000256" key="6">
    <source>
        <dbReference type="SAM" id="MobiDB-lite"/>
    </source>
</evidence>
<dbReference type="SMART" id="SM00408">
    <property type="entry name" value="IGc2"/>
    <property type="match status" value="3"/>
</dbReference>
<keyword evidence="3" id="KW-1015">Disulfide bond</keyword>
<evidence type="ECO:0000259" key="8">
    <source>
        <dbReference type="PROSITE" id="PS50835"/>
    </source>
</evidence>
<gene>
    <name evidence="9" type="ORF">ACJMK2_025655</name>
</gene>
<comment type="subcellular location">
    <subcellularLocation>
        <location evidence="1">Membrane</location>
        <topology evidence="1">Single-pass type I membrane protein</topology>
    </subcellularLocation>
</comment>
<evidence type="ECO:0000256" key="5">
    <source>
        <dbReference type="ARBA" id="ARBA00023319"/>
    </source>
</evidence>
<dbReference type="PROSITE" id="PS50835">
    <property type="entry name" value="IG_LIKE"/>
    <property type="match status" value="6"/>
</dbReference>
<dbReference type="PANTHER" id="PTHR11640">
    <property type="entry name" value="NEPHRIN"/>
    <property type="match status" value="1"/>
</dbReference>
<dbReference type="Pfam" id="PF13927">
    <property type="entry name" value="Ig_3"/>
    <property type="match status" value="2"/>
</dbReference>
<feature type="domain" description="Ig-like" evidence="8">
    <location>
        <begin position="535"/>
        <end position="617"/>
    </location>
</feature>
<reference evidence="9 10" key="1">
    <citation type="submission" date="2024-11" db="EMBL/GenBank/DDBJ databases">
        <title>Chromosome-level genome assembly of the freshwater bivalve Anodonta woodiana.</title>
        <authorList>
            <person name="Chen X."/>
        </authorList>
    </citation>
    <scope>NUCLEOTIDE SEQUENCE [LARGE SCALE GENOMIC DNA]</scope>
    <source>
        <strain evidence="9">MN2024</strain>
        <tissue evidence="9">Gills</tissue>
    </source>
</reference>
<evidence type="ECO:0000313" key="9">
    <source>
        <dbReference type="EMBL" id="KAL3885605.1"/>
    </source>
</evidence>
<feature type="domain" description="Ig-like" evidence="8">
    <location>
        <begin position="444"/>
        <end position="528"/>
    </location>
</feature>
<keyword evidence="7" id="KW-0812">Transmembrane</keyword>
<dbReference type="AlphaFoldDB" id="A0ABD3XHP2"/>
<sequence length="845" mass="94537">MVAPSNDCKPGIRLDDTHLIAFRNVNVCGTPPVSTYWLGYSNLSVINVQPGKEAGPYHACIYGPSLKCTSEFKATDLCSSFKRDTVDDKLLPKIALSTQNVPDGSLMLLCQFNDRSASHVSWRRNGIIINNSPKYYQVNDFLIIRQLSNDDKYDIYTCFGSGGRYESDPYGIEANGPSFVEFTPSPVIVKENGKVDVLCSTDCYPLCYVQWRKLDLSLGNINLFVKDYTLTLTSVTRHMSGNYSCKVQNRVTGKFIEASLPVSVYYGPDKCLLNTSNSIIEVDEFDSITIICTAECFPPCIINWTETYMNSLIGDAVLKLVNVSANASYKCIARNTAFDTNTESQTINIYAKLDETLIPQIRVYSHNVSDSSVVLKCHSFRKHKGRFTWMVNGSQVKHTDRYSPVNDFLSVRYLTAADQNNSYTCKEPGTKFQSDPFWIKASGPTSITLGPKDLVLKEHIGLNISCLANCYPFCSFHWFKMDPYSGQKLLVSEENALQITNISREMSGNYSCKVQNIITGVFNESTLSMAVIYGPDEIVINNSKKEAEVYKFGSTTLSCSADCFPPCLFRWTFSNIDTVIEGGKLTILNVTSNVSLTCHASNQISMNDTISETINITLKSDDFRQKESSADKDSEPTMIDIRYLVYAVLTIGGTGVIVAVVCCLRKKYRHCLHATKVSNNTRIAQSGINERHQEGTLSEHYWTIVSNTRGKFYTAIEIDNNVEPREFVDPAQSMRMEFDLNTITRHHHSDELEIYTHSIHSDSIDLKTSSLDSAEHEGYIHPIPYDPANGSEYVDPKRSNSVVCNKYLELNPSDPFAIEIYSDPSSFNSDKDDKSTDGSIPSYPG</sequence>
<keyword evidence="10" id="KW-1185">Reference proteome</keyword>
<dbReference type="SMART" id="SM00409">
    <property type="entry name" value="IG"/>
    <property type="match status" value="5"/>
</dbReference>
<feature type="domain" description="Ig-like" evidence="8">
    <location>
        <begin position="268"/>
        <end position="348"/>
    </location>
</feature>
<protein>
    <recommendedName>
        <fullName evidence="8">Ig-like domain-containing protein</fullName>
    </recommendedName>
</protein>
<evidence type="ECO:0000256" key="2">
    <source>
        <dbReference type="ARBA" id="ARBA00023136"/>
    </source>
</evidence>
<organism evidence="9 10">
    <name type="scientific">Sinanodonta woodiana</name>
    <name type="common">Chinese pond mussel</name>
    <name type="synonym">Anodonta woodiana</name>
    <dbReference type="NCBI Taxonomy" id="1069815"/>
    <lineage>
        <taxon>Eukaryota</taxon>
        <taxon>Metazoa</taxon>
        <taxon>Spiralia</taxon>
        <taxon>Lophotrochozoa</taxon>
        <taxon>Mollusca</taxon>
        <taxon>Bivalvia</taxon>
        <taxon>Autobranchia</taxon>
        <taxon>Heteroconchia</taxon>
        <taxon>Palaeoheterodonta</taxon>
        <taxon>Unionida</taxon>
        <taxon>Unionoidea</taxon>
        <taxon>Unionidae</taxon>
        <taxon>Unioninae</taxon>
        <taxon>Sinanodonta</taxon>
    </lineage>
</organism>
<dbReference type="InterPro" id="IPR003598">
    <property type="entry name" value="Ig_sub2"/>
</dbReference>
<dbReference type="SUPFAM" id="SSF48726">
    <property type="entry name" value="Immunoglobulin"/>
    <property type="match status" value="4"/>
</dbReference>
<dbReference type="InterPro" id="IPR013783">
    <property type="entry name" value="Ig-like_fold"/>
</dbReference>
<dbReference type="GO" id="GO:0016020">
    <property type="term" value="C:membrane"/>
    <property type="evidence" value="ECO:0007669"/>
    <property type="project" value="UniProtKB-SubCell"/>
</dbReference>
<evidence type="ECO:0000256" key="1">
    <source>
        <dbReference type="ARBA" id="ARBA00004479"/>
    </source>
</evidence>
<feature type="domain" description="Ig-like" evidence="8">
    <location>
        <begin position="359"/>
        <end position="425"/>
    </location>
</feature>
<keyword evidence="5" id="KW-0393">Immunoglobulin domain</keyword>
<dbReference type="Gene3D" id="2.60.40.10">
    <property type="entry name" value="Immunoglobulins"/>
    <property type="match status" value="3"/>
</dbReference>
<keyword evidence="7" id="KW-1133">Transmembrane helix</keyword>
<feature type="transmembrane region" description="Helical" evidence="7">
    <location>
        <begin position="643"/>
        <end position="664"/>
    </location>
</feature>